<reference evidence="1 2" key="1">
    <citation type="submission" date="2024-10" db="EMBL/GenBank/DDBJ databases">
        <title>Updated reference genomes for cyclostephanoid diatoms.</title>
        <authorList>
            <person name="Roberts W.R."/>
            <person name="Alverson A.J."/>
        </authorList>
    </citation>
    <scope>NUCLEOTIDE SEQUENCE [LARGE SCALE GENOMIC DNA]</scope>
    <source>
        <strain evidence="1 2">AJA010-31</strain>
    </source>
</reference>
<dbReference type="EMBL" id="JALLPJ020000157">
    <property type="protein sequence ID" value="KAL3800492.1"/>
    <property type="molecule type" value="Genomic_DNA"/>
</dbReference>
<evidence type="ECO:0000313" key="2">
    <source>
        <dbReference type="Proteomes" id="UP001530400"/>
    </source>
</evidence>
<dbReference type="AlphaFoldDB" id="A0ABD3QK18"/>
<evidence type="ECO:0000313" key="1">
    <source>
        <dbReference type="EMBL" id="KAL3800492.1"/>
    </source>
</evidence>
<comment type="caution">
    <text evidence="1">The sequence shown here is derived from an EMBL/GenBank/DDBJ whole genome shotgun (WGS) entry which is preliminary data.</text>
</comment>
<proteinExistence type="predicted"/>
<keyword evidence="2" id="KW-1185">Reference proteome</keyword>
<organism evidence="1 2">
    <name type="scientific">Cyclotella atomus</name>
    <dbReference type="NCBI Taxonomy" id="382360"/>
    <lineage>
        <taxon>Eukaryota</taxon>
        <taxon>Sar</taxon>
        <taxon>Stramenopiles</taxon>
        <taxon>Ochrophyta</taxon>
        <taxon>Bacillariophyta</taxon>
        <taxon>Coscinodiscophyceae</taxon>
        <taxon>Thalassiosirophycidae</taxon>
        <taxon>Stephanodiscales</taxon>
        <taxon>Stephanodiscaceae</taxon>
        <taxon>Cyclotella</taxon>
    </lineage>
</organism>
<gene>
    <name evidence="1" type="ORF">ACHAWO_000172</name>
</gene>
<accession>A0ABD3QK18</accession>
<sequence>MDLHHSVWPFAGVDVAPILDEEGLILKERWSYWVRNAMGFKSSPYNSIKMALVAEEVIVGDRTDPSNPFQWEQVELNLPGTPTYDPPKAWICKVGRDGLTTSVLFTFVDDERIVGATRELAWEASSCLVAKIQSYLGIQDAAGKVGCCLQQPRAWSGAVVHVFSRRWSSCSDLGREMETVEGDSG</sequence>
<protein>
    <submittedName>
        <fullName evidence="1">Uncharacterized protein</fullName>
    </submittedName>
</protein>
<dbReference type="Proteomes" id="UP001530400">
    <property type="component" value="Unassembled WGS sequence"/>
</dbReference>
<name>A0ABD3QK18_9STRA</name>